<dbReference type="PANTHER" id="PTHR12469:SF2">
    <property type="entry name" value="SUCCINATE DEHYDROGENASE ASSEMBLY FACTOR 2, MITOCHONDRIAL"/>
    <property type="match status" value="1"/>
</dbReference>
<evidence type="ECO:0000313" key="4">
    <source>
        <dbReference type="Proteomes" id="UP000247498"/>
    </source>
</evidence>
<name>A0A2V0PG16_9CHLO</name>
<dbReference type="Proteomes" id="UP000247498">
    <property type="component" value="Unassembled WGS sequence"/>
</dbReference>
<protein>
    <recommendedName>
        <fullName evidence="5">Succinate dehydrogenase assembly factor 2, mitochondrial</fullName>
    </recommendedName>
</protein>
<evidence type="ECO:0000313" key="3">
    <source>
        <dbReference type="EMBL" id="GBF98736.1"/>
    </source>
</evidence>
<dbReference type="GO" id="GO:0034553">
    <property type="term" value="P:mitochondrial respiratory chain complex II assembly"/>
    <property type="evidence" value="ECO:0007669"/>
    <property type="project" value="TreeGrafter"/>
</dbReference>
<evidence type="ECO:0000256" key="2">
    <source>
        <dbReference type="ARBA" id="ARBA00023186"/>
    </source>
</evidence>
<dbReference type="OrthoDB" id="284292at2759"/>
<dbReference type="InParanoid" id="A0A2V0PG16"/>
<dbReference type="EMBL" id="BDRX01000133">
    <property type="protein sequence ID" value="GBF98736.1"/>
    <property type="molecule type" value="Genomic_DNA"/>
</dbReference>
<comment type="caution">
    <text evidence="3">The sequence shown here is derived from an EMBL/GenBank/DDBJ whole genome shotgun (WGS) entry which is preliminary data.</text>
</comment>
<dbReference type="GO" id="GO:0006121">
    <property type="term" value="P:mitochondrial electron transport, succinate to ubiquinone"/>
    <property type="evidence" value="ECO:0007669"/>
    <property type="project" value="TreeGrafter"/>
</dbReference>
<dbReference type="FunCoup" id="A0A2V0PG16">
    <property type="interactions" value="34"/>
</dbReference>
<dbReference type="Gene3D" id="1.10.150.250">
    <property type="entry name" value="Flavinator of succinate dehydrogenase"/>
    <property type="match status" value="1"/>
</dbReference>
<organism evidence="3 4">
    <name type="scientific">Raphidocelis subcapitata</name>
    <dbReference type="NCBI Taxonomy" id="307507"/>
    <lineage>
        <taxon>Eukaryota</taxon>
        <taxon>Viridiplantae</taxon>
        <taxon>Chlorophyta</taxon>
        <taxon>core chlorophytes</taxon>
        <taxon>Chlorophyceae</taxon>
        <taxon>CS clade</taxon>
        <taxon>Sphaeropleales</taxon>
        <taxon>Selenastraceae</taxon>
        <taxon>Raphidocelis</taxon>
    </lineage>
</organism>
<dbReference type="PANTHER" id="PTHR12469">
    <property type="entry name" value="PROTEIN EMI5 HOMOLOG, MITOCHONDRIAL"/>
    <property type="match status" value="1"/>
</dbReference>
<keyword evidence="2" id="KW-0143">Chaperone</keyword>
<dbReference type="Pfam" id="PF03937">
    <property type="entry name" value="Sdh5"/>
    <property type="match status" value="1"/>
</dbReference>
<dbReference type="InterPro" id="IPR005631">
    <property type="entry name" value="SDH"/>
</dbReference>
<proteinExistence type="predicted"/>
<sequence>MALRRALATALRACEAAPAAGGWRAAAAAAAGVAAAPRAALGLWHPRDAGACCSCSYASDAVSPEAAERSKASAGPGLRAAPPRAAVVVNKLLYRAKQRGFLELDLLMGLWAEANVPAMSGAGLAEFSAVLDEENPDLFKWLTGQLPTPDHLARNQQYMALKAHVDAQLADNLHHAAAASTGRDWVRGWDDSNKQPAGAGAGK</sequence>
<dbReference type="STRING" id="307507.A0A2V0PG16"/>
<dbReference type="AlphaFoldDB" id="A0A2V0PG16"/>
<dbReference type="GO" id="GO:0005739">
    <property type="term" value="C:mitochondrion"/>
    <property type="evidence" value="ECO:0007669"/>
    <property type="project" value="TreeGrafter"/>
</dbReference>
<dbReference type="InterPro" id="IPR036714">
    <property type="entry name" value="SDH_sf"/>
</dbReference>
<dbReference type="FunFam" id="1.10.150.250:FF:000004">
    <property type="entry name" value="Succinate dehydrogenase assembly factor 2, mitochondrial"/>
    <property type="match status" value="1"/>
</dbReference>
<gene>
    <name evidence="3" type="ORF">Rsub_11285</name>
</gene>
<dbReference type="GO" id="GO:0006099">
    <property type="term" value="P:tricarboxylic acid cycle"/>
    <property type="evidence" value="ECO:0007669"/>
    <property type="project" value="TreeGrafter"/>
</dbReference>
<dbReference type="SUPFAM" id="SSF109910">
    <property type="entry name" value="YgfY-like"/>
    <property type="match status" value="1"/>
</dbReference>
<keyword evidence="4" id="KW-1185">Reference proteome</keyword>
<evidence type="ECO:0008006" key="5">
    <source>
        <dbReference type="Google" id="ProtNLM"/>
    </source>
</evidence>
<reference evidence="3 4" key="1">
    <citation type="journal article" date="2018" name="Sci. Rep.">
        <title>Raphidocelis subcapitata (=Pseudokirchneriella subcapitata) provides an insight into genome evolution and environmental adaptations in the Sphaeropleales.</title>
        <authorList>
            <person name="Suzuki S."/>
            <person name="Yamaguchi H."/>
            <person name="Nakajima N."/>
            <person name="Kawachi M."/>
        </authorList>
    </citation>
    <scope>NUCLEOTIDE SEQUENCE [LARGE SCALE GENOMIC DNA]</scope>
    <source>
        <strain evidence="3 4">NIES-35</strain>
    </source>
</reference>
<evidence type="ECO:0000256" key="1">
    <source>
        <dbReference type="ARBA" id="ARBA00023128"/>
    </source>
</evidence>
<accession>A0A2V0PG16</accession>
<keyword evidence="1" id="KW-0496">Mitochondrion</keyword>